<dbReference type="PANTHER" id="PTHR34989:SF1">
    <property type="entry name" value="PROTEIN HDED"/>
    <property type="match status" value="1"/>
</dbReference>
<keyword evidence="1" id="KW-0812">Transmembrane</keyword>
<name>A0A7L5AS58_9MICO</name>
<dbReference type="AlphaFoldDB" id="A0A7L5AS58"/>
<dbReference type="GO" id="GO:0005886">
    <property type="term" value="C:plasma membrane"/>
    <property type="evidence" value="ECO:0007669"/>
    <property type="project" value="TreeGrafter"/>
</dbReference>
<dbReference type="InterPro" id="IPR052712">
    <property type="entry name" value="Acid_resist_chaperone_HdeD"/>
</dbReference>
<dbReference type="OrthoDB" id="3238356at2"/>
<dbReference type="Pfam" id="PF03729">
    <property type="entry name" value="DUF308"/>
    <property type="match status" value="1"/>
</dbReference>
<feature type="transmembrane region" description="Helical" evidence="1">
    <location>
        <begin position="85"/>
        <end position="105"/>
    </location>
</feature>
<sequence>MSTFGDSSGARGAATAPWASSGILQVHRGEIVAVAVVGVGLGLIALFWPQGSLLTVALIFGTYLVVSGIKRITAALIVPQLTTGMRWLTGLIGLLVTATGIVALANPYRSLIVLAWVIGIGWIAEGLIDIVIGARAITSPRWLAFVSGAVSILAGIAMFVLPAFALQTFLVIGAFLLIAVSVTTLLTLPRGKAAATAT</sequence>
<protein>
    <recommendedName>
        <fullName evidence="4">DUF308 domain-containing protein</fullName>
    </recommendedName>
</protein>
<evidence type="ECO:0000313" key="3">
    <source>
        <dbReference type="Proteomes" id="UP000464507"/>
    </source>
</evidence>
<dbReference type="Proteomes" id="UP000464507">
    <property type="component" value="Chromosome"/>
</dbReference>
<keyword evidence="1" id="KW-1133">Transmembrane helix</keyword>
<keyword evidence="3" id="KW-1185">Reference proteome</keyword>
<feature type="transmembrane region" description="Helical" evidence="1">
    <location>
        <begin position="111"/>
        <end position="130"/>
    </location>
</feature>
<feature type="transmembrane region" description="Helical" evidence="1">
    <location>
        <begin position="54"/>
        <end position="73"/>
    </location>
</feature>
<evidence type="ECO:0000256" key="1">
    <source>
        <dbReference type="SAM" id="Phobius"/>
    </source>
</evidence>
<evidence type="ECO:0000313" key="2">
    <source>
        <dbReference type="EMBL" id="QHO71199.1"/>
    </source>
</evidence>
<evidence type="ECO:0008006" key="4">
    <source>
        <dbReference type="Google" id="ProtNLM"/>
    </source>
</evidence>
<accession>A0A7L5AS58</accession>
<organism evidence="2 3">
    <name type="scientific">Marisediminicola antarctica</name>
    <dbReference type="NCBI Taxonomy" id="674079"/>
    <lineage>
        <taxon>Bacteria</taxon>
        <taxon>Bacillati</taxon>
        <taxon>Actinomycetota</taxon>
        <taxon>Actinomycetes</taxon>
        <taxon>Micrococcales</taxon>
        <taxon>Microbacteriaceae</taxon>
        <taxon>Marisediminicola</taxon>
    </lineage>
</organism>
<dbReference type="PANTHER" id="PTHR34989">
    <property type="entry name" value="PROTEIN HDED"/>
    <property type="match status" value="1"/>
</dbReference>
<proteinExistence type="predicted"/>
<keyword evidence="1" id="KW-0472">Membrane</keyword>
<feature type="transmembrane region" description="Helical" evidence="1">
    <location>
        <begin position="142"/>
        <end position="163"/>
    </location>
</feature>
<dbReference type="RefSeq" id="WP_161886860.1">
    <property type="nucleotide sequence ID" value="NZ_CP017146.1"/>
</dbReference>
<dbReference type="InterPro" id="IPR005325">
    <property type="entry name" value="DUF308_memb"/>
</dbReference>
<feature type="transmembrane region" description="Helical" evidence="1">
    <location>
        <begin position="31"/>
        <end position="48"/>
    </location>
</feature>
<gene>
    <name evidence="2" type="ORF">BHD05_13295</name>
</gene>
<reference evidence="2 3" key="1">
    <citation type="submission" date="2016-09" db="EMBL/GenBank/DDBJ databases">
        <title>Complete genome sequence of microbes from the polar regions.</title>
        <authorList>
            <person name="Liao L."/>
            <person name="Chen B."/>
        </authorList>
    </citation>
    <scope>NUCLEOTIDE SEQUENCE [LARGE SCALE GENOMIC DNA]</scope>
    <source>
        <strain evidence="2 3">ZS314</strain>
    </source>
</reference>
<dbReference type="EMBL" id="CP017146">
    <property type="protein sequence ID" value="QHO71199.1"/>
    <property type="molecule type" value="Genomic_DNA"/>
</dbReference>
<dbReference type="KEGG" id="mant:BHD05_13295"/>
<feature type="transmembrane region" description="Helical" evidence="1">
    <location>
        <begin position="169"/>
        <end position="188"/>
    </location>
</feature>